<dbReference type="AlphaFoldDB" id="J9CZP6"/>
<protein>
    <submittedName>
        <fullName evidence="1">Uncharacterized protein</fullName>
    </submittedName>
</protein>
<dbReference type="EMBL" id="AMCI01001372">
    <property type="protein sequence ID" value="EJX05761.1"/>
    <property type="molecule type" value="Genomic_DNA"/>
</dbReference>
<organism evidence="1">
    <name type="scientific">gut metagenome</name>
    <dbReference type="NCBI Taxonomy" id="749906"/>
    <lineage>
        <taxon>unclassified sequences</taxon>
        <taxon>metagenomes</taxon>
        <taxon>organismal metagenomes</taxon>
    </lineage>
</organism>
<comment type="caution">
    <text evidence="1">The sequence shown here is derived from an EMBL/GenBank/DDBJ whole genome shotgun (WGS) entry which is preliminary data.</text>
</comment>
<sequence length="196" mass="22158">MSLPRSSGHNHRTDSITCRTHSTFSQQILLEVFLQGILAILLHHSLHTGFHASLPKAAGRVQVHLQHKRERLTCNVTSLVAVTKIRFALLFYQILVSDQIKQLLILLYRICAFIHGISSIEYRFIRLHVRNTEIPSAYLSDRMSKSSPGTTAKSGKFLGISLPRIRRISNPGITLLSCLCFIKRSKSIFNLLELSI</sequence>
<reference evidence="1" key="1">
    <citation type="journal article" date="2012" name="PLoS ONE">
        <title>Gene sets for utilization of primary and secondary nutrition supplies in the distal gut of endangered iberian lynx.</title>
        <authorList>
            <person name="Alcaide M."/>
            <person name="Messina E."/>
            <person name="Richter M."/>
            <person name="Bargiela R."/>
            <person name="Peplies J."/>
            <person name="Huws S.A."/>
            <person name="Newbold C.J."/>
            <person name="Golyshin P.N."/>
            <person name="Simon M.A."/>
            <person name="Lopez G."/>
            <person name="Yakimov M.M."/>
            <person name="Ferrer M."/>
        </authorList>
    </citation>
    <scope>NUCLEOTIDE SEQUENCE</scope>
</reference>
<proteinExistence type="predicted"/>
<accession>J9CZP6</accession>
<gene>
    <name evidence="1" type="ORF">EVA_06156</name>
</gene>
<evidence type="ECO:0000313" key="1">
    <source>
        <dbReference type="EMBL" id="EJX05761.1"/>
    </source>
</evidence>
<name>J9CZP6_9ZZZZ</name>